<dbReference type="InterPro" id="IPR014940">
    <property type="entry name" value="BAAT_C"/>
</dbReference>
<dbReference type="RefSeq" id="WP_097096898.1">
    <property type="nucleotide sequence ID" value="NZ_OCMY01000001.1"/>
</dbReference>
<accession>A0A286BY27</accession>
<dbReference type="Pfam" id="PF08840">
    <property type="entry name" value="BAAT_C"/>
    <property type="match status" value="2"/>
</dbReference>
<dbReference type="GO" id="GO:0047617">
    <property type="term" value="F:fatty acyl-CoA hydrolase activity"/>
    <property type="evidence" value="ECO:0007669"/>
    <property type="project" value="TreeGrafter"/>
</dbReference>
<feature type="active site" description="Charge relay system" evidence="2">
    <location>
        <position position="377"/>
    </location>
</feature>
<comment type="similarity">
    <text evidence="1">Belongs to the C/M/P thioester hydrolase family.</text>
</comment>
<evidence type="ECO:0000313" key="5">
    <source>
        <dbReference type="EMBL" id="SOD39044.1"/>
    </source>
</evidence>
<sequence length="432" mass="46430">MSAQLFIDHPDDLIDRPRQIHAVGLAEGVATLTTDFVHADGSIWQSVARFDIDGSGVLNLDTAAPIEGDWSLAEPGAFIWALRKQSGPTDPSSSESLAPRELKLQLHDAKDEVATATLTQRILADGVVRREVREQGLSGTLFTPPGTGPFPLVIVLNGSGGGMPESRAALFAAQGYQSLALGYFKAPGRPDYISETPLEYFEQALIWARQALQPRADFIAVAGHSRGGELALLLGATYPDLVSAVMGYVPSAVVHGTLRAGRPDEPRDAVAWTYQGQPLRNIWQENPAADWHAFDHPPEPGAPIRQAPAFVAVEQHAASLTAARIPVERIAGPVLLISGSDDGFWPSRDYCRRIEETLRAHRHRWPVEHVENNGAGHAIGFPGVPTTDIARVHPVAGVVIDGGGTALENARANQRSWERVLVFLAAATSAQS</sequence>
<dbReference type="InterPro" id="IPR029058">
    <property type="entry name" value="AB_hydrolase_fold"/>
</dbReference>
<evidence type="ECO:0000259" key="3">
    <source>
        <dbReference type="Pfam" id="PF04775"/>
    </source>
</evidence>
<dbReference type="AlphaFoldDB" id="A0A286BY27"/>
<proteinExistence type="inferred from homology"/>
<feature type="active site" description="Charge relay system" evidence="2">
    <location>
        <position position="225"/>
    </location>
</feature>
<name>A0A286BY27_9GAMM</name>
<dbReference type="GO" id="GO:0006631">
    <property type="term" value="P:fatty acid metabolic process"/>
    <property type="evidence" value="ECO:0007669"/>
    <property type="project" value="TreeGrafter"/>
</dbReference>
<dbReference type="InterPro" id="IPR016662">
    <property type="entry name" value="Acyl-CoA_thioEstase_long-chain"/>
</dbReference>
<dbReference type="Gene3D" id="3.40.50.1820">
    <property type="entry name" value="alpha/beta hydrolase"/>
    <property type="match status" value="1"/>
</dbReference>
<dbReference type="PANTHER" id="PTHR10824:SF17">
    <property type="entry name" value="ACYL-COENZYME A THIOESTERASE 6"/>
    <property type="match status" value="1"/>
</dbReference>
<feature type="domain" description="BAAT/Acyl-CoA thioester hydrolase C-terminal" evidence="4">
    <location>
        <begin position="322"/>
        <end position="427"/>
    </location>
</feature>
<organism evidence="5 6">
    <name type="scientific">Candidatus Pantoea floridensis</name>
    <dbReference type="NCBI Taxonomy" id="1938870"/>
    <lineage>
        <taxon>Bacteria</taxon>
        <taxon>Pseudomonadati</taxon>
        <taxon>Pseudomonadota</taxon>
        <taxon>Gammaproteobacteria</taxon>
        <taxon>Enterobacterales</taxon>
        <taxon>Erwiniaceae</taxon>
        <taxon>Pantoea</taxon>
    </lineage>
</organism>
<evidence type="ECO:0000313" key="6">
    <source>
        <dbReference type="Proteomes" id="UP000219271"/>
    </source>
</evidence>
<feature type="domain" description="BAAT/Acyl-CoA thioester hydrolase C-terminal" evidence="4">
    <location>
        <begin position="197"/>
        <end position="253"/>
    </location>
</feature>
<evidence type="ECO:0000259" key="4">
    <source>
        <dbReference type="Pfam" id="PF08840"/>
    </source>
</evidence>
<dbReference type="PIRSF" id="PIRSF016521">
    <property type="entry name" value="Acyl-CoA_hydro"/>
    <property type="match status" value="1"/>
</dbReference>
<dbReference type="EMBL" id="OCMY01000001">
    <property type="protein sequence ID" value="SOD39044.1"/>
    <property type="molecule type" value="Genomic_DNA"/>
</dbReference>
<keyword evidence="5" id="KW-0378">Hydrolase</keyword>
<dbReference type="PANTHER" id="PTHR10824">
    <property type="entry name" value="ACYL-COENZYME A THIOESTERASE-RELATED"/>
    <property type="match status" value="1"/>
</dbReference>
<dbReference type="InterPro" id="IPR042490">
    <property type="entry name" value="Thio_Ohase/BAAT_N"/>
</dbReference>
<protein>
    <submittedName>
        <fullName evidence="5">Dienelactone hydrolase</fullName>
    </submittedName>
</protein>
<dbReference type="Pfam" id="PF04775">
    <property type="entry name" value="Bile_Hydr_Trans"/>
    <property type="match status" value="1"/>
</dbReference>
<feature type="domain" description="Acyl-CoA thioester hydrolase/bile acid-CoA amino acid N-acetyltransferase" evidence="3">
    <location>
        <begin position="15"/>
        <end position="134"/>
    </location>
</feature>
<dbReference type="InterPro" id="IPR006862">
    <property type="entry name" value="Thio_Ohase/aa_AcTrfase"/>
</dbReference>
<dbReference type="OrthoDB" id="9780765at2"/>
<gene>
    <name evidence="5" type="ORF">SAMN06273570_3482</name>
</gene>
<dbReference type="Gene3D" id="2.60.40.2240">
    <property type="entry name" value="Acyl-CoA thioester hydrolase/BAAT N-terminal domain"/>
    <property type="match status" value="1"/>
</dbReference>
<keyword evidence="6" id="KW-1185">Reference proteome</keyword>
<dbReference type="Proteomes" id="UP000219271">
    <property type="component" value="Unassembled WGS sequence"/>
</dbReference>
<dbReference type="GO" id="GO:0006637">
    <property type="term" value="P:acyl-CoA metabolic process"/>
    <property type="evidence" value="ECO:0007669"/>
    <property type="project" value="InterPro"/>
</dbReference>
<evidence type="ECO:0000256" key="2">
    <source>
        <dbReference type="PIRSR" id="PIRSR016521-1"/>
    </source>
</evidence>
<dbReference type="SUPFAM" id="SSF53474">
    <property type="entry name" value="alpha/beta-Hydrolases"/>
    <property type="match status" value="1"/>
</dbReference>
<evidence type="ECO:0000256" key="1">
    <source>
        <dbReference type="ARBA" id="ARBA00006538"/>
    </source>
</evidence>
<reference evidence="6" key="1">
    <citation type="submission" date="2017-09" db="EMBL/GenBank/DDBJ databases">
        <authorList>
            <person name="Varghese N."/>
            <person name="Submissions S."/>
        </authorList>
    </citation>
    <scope>NUCLEOTIDE SEQUENCE [LARGE SCALE GENOMIC DNA]</scope>
    <source>
        <strain evidence="6">JKS000234</strain>
    </source>
</reference>
<feature type="active site" description="Charge relay system" evidence="2">
    <location>
        <position position="342"/>
    </location>
</feature>